<dbReference type="Proteomes" id="UP001165960">
    <property type="component" value="Unassembled WGS sequence"/>
</dbReference>
<proteinExistence type="predicted"/>
<dbReference type="EMBL" id="QTSX02002219">
    <property type="protein sequence ID" value="KAJ9077120.1"/>
    <property type="molecule type" value="Genomic_DNA"/>
</dbReference>
<sequence length="436" mass="49005">MSFSSISDIEVKDPHVFTTPVLPNQTHLIYGDSHTKKYKLLSLLRKRETDLSDSPIVLASSSSLNGLNKEKREFSDSDFFSESLPDEFLRENLFSLCEASKKGDLEKLEEILQILCRYQEGNLDLNSLPFPVGNTPLHIAASKGKTKIAEQLLSEKIIDIDSLDSNLETPLMKCCKSGQIQIAQLLIKNGADVNKVDFQGWTALHNASANGDLKLVSLLVEEGKALVNCQSFRGFTPLMDATARMFPNVVKYLLSQPYFPCDPTLYNSLGETAYAIAVCCEHVFLCDLLENAEKLFLSNKPNTRTEVQQLARLISVYENERYVSPGKIKGLWTSTLNFSPANLSSEYPHFSLRGTNASIQLSAVPLPTEGDSPWSWQTDWKLCTNIPNVDLATGWQYAKSFEAHDHYWTADVPANPVNCVRRRRWFRVARKSIQLI</sequence>
<keyword evidence="2" id="KW-1185">Reference proteome</keyword>
<evidence type="ECO:0000313" key="1">
    <source>
        <dbReference type="EMBL" id="KAJ9077120.1"/>
    </source>
</evidence>
<name>A0ACC2TRG7_9FUNG</name>
<reference evidence="1" key="1">
    <citation type="submission" date="2022-04" db="EMBL/GenBank/DDBJ databases">
        <title>Genome of the entomopathogenic fungus Entomophthora muscae.</title>
        <authorList>
            <person name="Elya C."/>
            <person name="Lovett B.R."/>
            <person name="Lee E."/>
            <person name="Macias A.M."/>
            <person name="Hajek A.E."/>
            <person name="De Bivort B.L."/>
            <person name="Kasson M.T."/>
            <person name="De Fine Licht H.H."/>
            <person name="Stajich J.E."/>
        </authorList>
    </citation>
    <scope>NUCLEOTIDE SEQUENCE</scope>
    <source>
        <strain evidence="1">Berkeley</strain>
    </source>
</reference>
<comment type="caution">
    <text evidence="1">The sequence shown here is derived from an EMBL/GenBank/DDBJ whole genome shotgun (WGS) entry which is preliminary data.</text>
</comment>
<gene>
    <name evidence="1" type="primary">BCL3</name>
    <name evidence="1" type="ORF">DSO57_1019701</name>
</gene>
<evidence type="ECO:0000313" key="2">
    <source>
        <dbReference type="Proteomes" id="UP001165960"/>
    </source>
</evidence>
<accession>A0ACC2TRG7</accession>
<protein>
    <submittedName>
        <fullName evidence="1">B-cell lymphoma 3 protein</fullName>
    </submittedName>
</protein>
<organism evidence="1 2">
    <name type="scientific">Entomophthora muscae</name>
    <dbReference type="NCBI Taxonomy" id="34485"/>
    <lineage>
        <taxon>Eukaryota</taxon>
        <taxon>Fungi</taxon>
        <taxon>Fungi incertae sedis</taxon>
        <taxon>Zoopagomycota</taxon>
        <taxon>Entomophthoromycotina</taxon>
        <taxon>Entomophthoromycetes</taxon>
        <taxon>Entomophthorales</taxon>
        <taxon>Entomophthoraceae</taxon>
        <taxon>Entomophthora</taxon>
    </lineage>
</organism>